<proteinExistence type="predicted"/>
<reference evidence="1" key="1">
    <citation type="submission" date="2020-04" db="EMBL/GenBank/DDBJ databases">
        <authorList>
            <person name="Alioto T."/>
            <person name="Alioto T."/>
            <person name="Gomez Garrido J."/>
        </authorList>
    </citation>
    <scope>NUCLEOTIDE SEQUENCE</scope>
    <source>
        <strain evidence="1">A484AB</strain>
    </source>
</reference>
<protein>
    <submittedName>
        <fullName evidence="1">Probable serine threonine- kinase DDB_G0280461</fullName>
    </submittedName>
</protein>
<dbReference type="Pfam" id="PF00069">
    <property type="entry name" value="Pkinase"/>
    <property type="match status" value="1"/>
</dbReference>
<dbReference type="Proteomes" id="UP001152795">
    <property type="component" value="Unassembled WGS sequence"/>
</dbReference>
<keyword evidence="2" id="KW-1185">Reference proteome</keyword>
<dbReference type="Gene3D" id="1.10.510.10">
    <property type="entry name" value="Transferase(Phosphotransferase) domain 1"/>
    <property type="match status" value="1"/>
</dbReference>
<dbReference type="CDD" id="cd00180">
    <property type="entry name" value="PKc"/>
    <property type="match status" value="1"/>
</dbReference>
<comment type="caution">
    <text evidence="1">The sequence shown here is derived from an EMBL/GenBank/DDBJ whole genome shotgun (WGS) entry which is preliminary data.</text>
</comment>
<evidence type="ECO:0000313" key="1">
    <source>
        <dbReference type="EMBL" id="CAB3996350.1"/>
    </source>
</evidence>
<dbReference type="InterPro" id="IPR050167">
    <property type="entry name" value="Ser_Thr_protein_kinase"/>
</dbReference>
<gene>
    <name evidence="1" type="ORF">PACLA_8A045241</name>
</gene>
<dbReference type="InterPro" id="IPR011009">
    <property type="entry name" value="Kinase-like_dom_sf"/>
</dbReference>
<dbReference type="GO" id="GO:0005737">
    <property type="term" value="C:cytoplasm"/>
    <property type="evidence" value="ECO:0007669"/>
    <property type="project" value="TreeGrafter"/>
</dbReference>
<dbReference type="AlphaFoldDB" id="A0A6S7HKW5"/>
<dbReference type="GO" id="GO:0004672">
    <property type="term" value="F:protein kinase activity"/>
    <property type="evidence" value="ECO:0007669"/>
    <property type="project" value="InterPro"/>
</dbReference>
<organism evidence="1 2">
    <name type="scientific">Paramuricea clavata</name>
    <name type="common">Red gorgonian</name>
    <name type="synonym">Violescent sea-whip</name>
    <dbReference type="NCBI Taxonomy" id="317549"/>
    <lineage>
        <taxon>Eukaryota</taxon>
        <taxon>Metazoa</taxon>
        <taxon>Cnidaria</taxon>
        <taxon>Anthozoa</taxon>
        <taxon>Octocorallia</taxon>
        <taxon>Malacalcyonacea</taxon>
        <taxon>Plexauridae</taxon>
        <taxon>Paramuricea</taxon>
    </lineage>
</organism>
<sequence length="541" mass="61303">MESLVAQHESERNKLVRDQLVTYKQKTDAEKIHNLHLEVLLDKCRNNKCIAKTKKMSHTNKCGNFSGQQSANRKKIPNNVSLDEIEFIVKGSQRIVLGGCFGKCFLAKLKRNGTLVTVKIGQKSGGRYSDSLKKEAEILSQLCHPNIPFFFGITEGKSPALIIKFHGDIAKLNSLTVSSQARYKHLSISSSEWFEIMNCICNALAYIHQIGILHNDIKANNVLLSLKADKWSPMIIDFGKATYINDRDKYPQFNEAQIQKYKDNYPHIAPELYIQNVEKSVCSDVYSYGWMLKGLQDCFPGRNIKHIFEKCLHSCPSQRPLFMVKLPNKESNLFSLGFKLEICQEFGRIMKNENLVSEEKQIFSDNYAEPIVKYARQLQRKQSMLKNSLASLDGCVAKEANKKKAFQEACAAIILPNLLKCRGFAKHDDSIIEFTTDDPDSEIDLQRSSKFPKLVLGAGDEICDVKSAFICAEGEKIVMFGEAVTIDSAILTLHAVYYVFNISYPPKWKDFFFFIDTILCGIKDAAAKRISLQNFISQLHA</sequence>
<keyword evidence="1" id="KW-0808">Transferase</keyword>
<dbReference type="GO" id="GO:0007165">
    <property type="term" value="P:signal transduction"/>
    <property type="evidence" value="ECO:0007669"/>
    <property type="project" value="TreeGrafter"/>
</dbReference>
<dbReference type="InterPro" id="IPR008271">
    <property type="entry name" value="Ser/Thr_kinase_AS"/>
</dbReference>
<dbReference type="PROSITE" id="PS00108">
    <property type="entry name" value="PROTEIN_KINASE_ST"/>
    <property type="match status" value="1"/>
</dbReference>
<dbReference type="SMART" id="SM00220">
    <property type="entry name" value="S_TKc"/>
    <property type="match status" value="1"/>
</dbReference>
<accession>A0A6S7HKW5</accession>
<dbReference type="GO" id="GO:0005524">
    <property type="term" value="F:ATP binding"/>
    <property type="evidence" value="ECO:0007669"/>
    <property type="project" value="InterPro"/>
</dbReference>
<evidence type="ECO:0000313" key="2">
    <source>
        <dbReference type="Proteomes" id="UP001152795"/>
    </source>
</evidence>
<keyword evidence="1" id="KW-0418">Kinase</keyword>
<dbReference type="EMBL" id="CACRXK020002851">
    <property type="protein sequence ID" value="CAB3996350.1"/>
    <property type="molecule type" value="Genomic_DNA"/>
</dbReference>
<dbReference type="PROSITE" id="PS50011">
    <property type="entry name" value="PROTEIN_KINASE_DOM"/>
    <property type="match status" value="1"/>
</dbReference>
<dbReference type="SUPFAM" id="SSF56112">
    <property type="entry name" value="Protein kinase-like (PK-like)"/>
    <property type="match status" value="1"/>
</dbReference>
<dbReference type="InterPro" id="IPR000719">
    <property type="entry name" value="Prot_kinase_dom"/>
</dbReference>
<dbReference type="OrthoDB" id="6349622at2759"/>
<name>A0A6S7HKW5_PARCT</name>
<dbReference type="PANTHER" id="PTHR23257">
    <property type="entry name" value="SERINE-THREONINE PROTEIN KINASE"/>
    <property type="match status" value="1"/>
</dbReference>